<dbReference type="RefSeq" id="XP_051284932.1">
    <property type="nucleotide sequence ID" value="XM_051428972.1"/>
</dbReference>
<gene>
    <name evidence="2" type="primary">LOC127379424</name>
</gene>
<dbReference type="OMA" id="CTTTSEF"/>
<evidence type="ECO:0000313" key="2">
    <source>
        <dbReference type="Ensembl" id="ENSDLAP00005062675.1"/>
    </source>
</evidence>
<reference evidence="2" key="1">
    <citation type="submission" date="2025-08" db="UniProtKB">
        <authorList>
            <consortium name="Ensembl"/>
        </authorList>
    </citation>
    <scope>IDENTIFICATION</scope>
</reference>
<sequence>MATNVFISNNQPQAPTLVAVQSNQWSTGICDCFDDLNVCCFAYWCFPCFACNTTSEFGECCCLPLLDLMWNAVQMMFVPSCTPPVSMSMRVAVRTRYGIQGDLSSDCMYATFCNVCSWCQIAREMKRRKQPLTVVSAQPMYAGPQQYMITTQPGVVTSQPMISAAPLS</sequence>
<evidence type="ECO:0000313" key="3">
    <source>
        <dbReference type="Proteomes" id="UP000694389"/>
    </source>
</evidence>
<dbReference type="GeneTree" id="ENSGT00940000163701"/>
<evidence type="ECO:0000256" key="1">
    <source>
        <dbReference type="ARBA" id="ARBA00009024"/>
    </source>
</evidence>
<dbReference type="NCBIfam" id="TIGR01571">
    <property type="entry name" value="A_thal_Cys_rich"/>
    <property type="match status" value="1"/>
</dbReference>
<dbReference type="Pfam" id="PF04749">
    <property type="entry name" value="PLAC8"/>
    <property type="match status" value="1"/>
</dbReference>
<reference evidence="2" key="2">
    <citation type="submission" date="2025-09" db="UniProtKB">
        <authorList>
            <consortium name="Ensembl"/>
        </authorList>
    </citation>
    <scope>IDENTIFICATION</scope>
</reference>
<protein>
    <submittedName>
        <fullName evidence="2">Uncharacterized protein</fullName>
    </submittedName>
</protein>
<proteinExistence type="inferred from homology"/>
<comment type="similarity">
    <text evidence="1">Belongs to the cornifelin family.</text>
</comment>
<dbReference type="Ensembl" id="ENSDLAT00005066319.2">
    <property type="protein sequence ID" value="ENSDLAP00005062675.1"/>
    <property type="gene ID" value="ENSDLAG00005026113.2"/>
</dbReference>
<dbReference type="GeneID" id="127379424"/>
<dbReference type="Proteomes" id="UP000694389">
    <property type="component" value="Unassembled WGS sequence"/>
</dbReference>
<dbReference type="InterPro" id="IPR006461">
    <property type="entry name" value="PLAC_motif_containing"/>
</dbReference>
<accession>A0A8C4ITF7</accession>
<dbReference type="AlphaFoldDB" id="A0A8C4ITF7"/>
<keyword evidence="3" id="KW-1185">Reference proteome</keyword>
<organism evidence="2 3">
    <name type="scientific">Dicentrarchus labrax</name>
    <name type="common">European seabass</name>
    <name type="synonym">Morone labrax</name>
    <dbReference type="NCBI Taxonomy" id="13489"/>
    <lineage>
        <taxon>Eukaryota</taxon>
        <taxon>Metazoa</taxon>
        <taxon>Chordata</taxon>
        <taxon>Craniata</taxon>
        <taxon>Vertebrata</taxon>
        <taxon>Euteleostomi</taxon>
        <taxon>Actinopterygii</taxon>
        <taxon>Neopterygii</taxon>
        <taxon>Teleostei</taxon>
        <taxon>Neoteleostei</taxon>
        <taxon>Acanthomorphata</taxon>
        <taxon>Eupercaria</taxon>
        <taxon>Moronidae</taxon>
        <taxon>Dicentrarchus</taxon>
    </lineage>
</organism>
<dbReference type="PANTHER" id="PTHR15907">
    <property type="entry name" value="DUF614 FAMILY PROTEIN-RELATED"/>
    <property type="match status" value="1"/>
</dbReference>
<dbReference type="OrthoDB" id="1045822at2759"/>
<name>A0A8C4ITF7_DICLA</name>